<dbReference type="CDD" id="cd01671">
    <property type="entry name" value="CARD"/>
    <property type="match status" value="1"/>
</dbReference>
<name>A0A3L5TTE5_MYTGA</name>
<evidence type="ECO:0000256" key="1">
    <source>
        <dbReference type="SAM" id="Coils"/>
    </source>
</evidence>
<evidence type="ECO:0000256" key="2">
    <source>
        <dbReference type="SAM" id="MobiDB-lite"/>
    </source>
</evidence>
<accession>A0A3L5TTE5</accession>
<protein>
    <submittedName>
        <fullName evidence="3">Uncharacterized protein</fullName>
    </submittedName>
</protein>
<feature type="non-terminal residue" evidence="3">
    <location>
        <position position="1"/>
    </location>
</feature>
<evidence type="ECO:0000313" key="4">
    <source>
        <dbReference type="Proteomes" id="UP000266721"/>
    </source>
</evidence>
<comment type="caution">
    <text evidence="3">The sequence shown here is derived from an EMBL/GenBank/DDBJ whole genome shotgun (WGS) entry which is preliminary data.</text>
</comment>
<feature type="compositionally biased region" description="Basic and acidic residues" evidence="2">
    <location>
        <begin position="268"/>
        <end position="296"/>
    </location>
</feature>
<proteinExistence type="predicted"/>
<keyword evidence="1" id="KW-0175">Coiled coil</keyword>
<dbReference type="Proteomes" id="UP000266721">
    <property type="component" value="Unassembled WGS sequence"/>
</dbReference>
<keyword evidence="4" id="KW-1185">Reference proteome</keyword>
<feature type="coiled-coil region" evidence="1">
    <location>
        <begin position="112"/>
        <end position="170"/>
    </location>
</feature>
<dbReference type="InterPro" id="IPR011029">
    <property type="entry name" value="DEATH-like_dom_sf"/>
</dbReference>
<organism evidence="3 4">
    <name type="scientific">Mytilus galloprovincialis</name>
    <name type="common">Mediterranean mussel</name>
    <dbReference type="NCBI Taxonomy" id="29158"/>
    <lineage>
        <taxon>Eukaryota</taxon>
        <taxon>Metazoa</taxon>
        <taxon>Spiralia</taxon>
        <taxon>Lophotrochozoa</taxon>
        <taxon>Mollusca</taxon>
        <taxon>Bivalvia</taxon>
        <taxon>Autobranchia</taxon>
        <taxon>Pteriomorphia</taxon>
        <taxon>Mytilida</taxon>
        <taxon>Mytiloidea</taxon>
        <taxon>Mytilidae</taxon>
        <taxon>Mytilinae</taxon>
        <taxon>Mytilus</taxon>
    </lineage>
</organism>
<reference evidence="3 4" key="1">
    <citation type="journal article" date="2016" name="PLoS ONE">
        <title>A First Insight into the Genome of the Filter-Feeder Mussel Mytilus galloprovincialis.</title>
        <authorList>
            <person name="Murgarella M."/>
            <person name="Puiu D."/>
            <person name="Novoa B."/>
            <person name="Figueras A."/>
            <person name="Posada D."/>
            <person name="Canchaya C."/>
        </authorList>
    </citation>
    <scope>NUCLEOTIDE SEQUENCE [LARGE SCALE GENOMIC DNA]</scope>
    <source>
        <tissue evidence="3">Muscle</tissue>
    </source>
</reference>
<gene>
    <name evidence="3" type="ORF">AM593_04141</name>
</gene>
<dbReference type="SUPFAM" id="SSF47986">
    <property type="entry name" value="DEATH domain"/>
    <property type="match status" value="1"/>
</dbReference>
<evidence type="ECO:0000313" key="3">
    <source>
        <dbReference type="EMBL" id="OPL33196.1"/>
    </source>
</evidence>
<dbReference type="EMBL" id="KV584267">
    <property type="protein sequence ID" value="OPL33196.1"/>
    <property type="molecule type" value="Genomic_DNA"/>
</dbReference>
<dbReference type="SMR" id="A0A3L5TTE5"/>
<dbReference type="AlphaFoldDB" id="A0A3L5TTE5"/>
<feature type="region of interest" description="Disordered" evidence="2">
    <location>
        <begin position="257"/>
        <end position="296"/>
    </location>
</feature>
<sequence length="296" mass="34008">MPEAPDFGQSQKRGVNTTDVEGIVDILIQEDVIPMCDRDSILKAHIPIKEQVQKVLDVVWKKQHELTFISALKDTGNQHVADRILSSALPDDILEFQEQNNMDVINTDGNLATKETKETLNLKKENEILKEENSSLMESSRKLLEENRLLKDEVERLKCLQKAVRDKSNKTYEKQQKTHRENVELKKSLEGCKAINPEEVDQMKAAINELRDKDNHKDEILASQDLQQKRQALEIQSLTDFQALMDSDIKRLRDEVESQRNANAQMKNELESIKEAEDAKKNKLVDTETQTHAHFG</sequence>